<sequence>MKYSYFLYKKYAAVFFLILFFAYVGTAQVMGINTADPQSSIDIRGLNNNGTVTATDGLLAPRVNSLATAGAQNGQLVYLIADSGNLKKGFYNWNGTSWRPIILNSSPTAQGNSLLPDVDIPGTAGSVTAFAVTPSPGTAIANNRAIDVPITVTGIVGNTTFVSIRINISHTRDNDLDIFLQAPTGQILELSTDNGGSANNYTNTVFIDSGLNNITAGTAPFTNSFRPEGTANASGPPVSLTGTIAAFSGFNGLNPNGNWILRIGDDNTNADTGTFNSATLNISGTSPANWVLIGESSITYLNDMANIIKSTYSADPTDLNGVITALTRSTSSAGSAGTSIAALPGAVLNYSSASPSGTGNFWVNTFNQTQDIGLTDNTVYFYQLWRKGNIENPIASNETFSLIPMRIEQ</sequence>
<dbReference type="SUPFAM" id="SSF49785">
    <property type="entry name" value="Galactose-binding domain-like"/>
    <property type="match status" value="1"/>
</dbReference>
<dbReference type="Gene3D" id="2.60.120.260">
    <property type="entry name" value="Galactose-binding domain-like"/>
    <property type="match status" value="1"/>
</dbReference>
<proteinExistence type="predicted"/>
<evidence type="ECO:0000256" key="1">
    <source>
        <dbReference type="ARBA" id="ARBA00022670"/>
    </source>
</evidence>
<dbReference type="GO" id="GO:0004252">
    <property type="term" value="F:serine-type endopeptidase activity"/>
    <property type="evidence" value="ECO:0007669"/>
    <property type="project" value="InterPro"/>
</dbReference>
<dbReference type="RefSeq" id="WP_111844983.1">
    <property type="nucleotide sequence ID" value="NZ_UEGI01000011.1"/>
</dbReference>
<name>A0A5C6YXU4_9FLAO</name>
<dbReference type="AlphaFoldDB" id="A0A5C6YXU4"/>
<dbReference type="GO" id="GO:0006508">
    <property type="term" value="P:proteolysis"/>
    <property type="evidence" value="ECO:0007669"/>
    <property type="project" value="UniProtKB-KW"/>
</dbReference>
<protein>
    <recommendedName>
        <fullName evidence="3">P/Homo B domain-containing protein</fullName>
    </recommendedName>
</protein>
<keyword evidence="2" id="KW-0378">Hydrolase</keyword>
<keyword evidence="5" id="KW-1185">Reference proteome</keyword>
<gene>
    <name evidence="4" type="ORF">ESU54_11950</name>
</gene>
<evidence type="ECO:0000256" key="2">
    <source>
        <dbReference type="ARBA" id="ARBA00022801"/>
    </source>
</evidence>
<dbReference type="EMBL" id="VORT01000008">
    <property type="protein sequence ID" value="TXD72520.1"/>
    <property type="molecule type" value="Genomic_DNA"/>
</dbReference>
<keyword evidence="1" id="KW-0645">Protease</keyword>
<dbReference type="OrthoDB" id="1488700at2"/>
<evidence type="ECO:0000313" key="4">
    <source>
        <dbReference type="EMBL" id="TXD72520.1"/>
    </source>
</evidence>
<organism evidence="4 5">
    <name type="scientific">Aequorivita antarctica</name>
    <dbReference type="NCBI Taxonomy" id="153266"/>
    <lineage>
        <taxon>Bacteria</taxon>
        <taxon>Pseudomonadati</taxon>
        <taxon>Bacteroidota</taxon>
        <taxon>Flavobacteriia</taxon>
        <taxon>Flavobacteriales</taxon>
        <taxon>Flavobacteriaceae</taxon>
        <taxon>Aequorivita</taxon>
    </lineage>
</organism>
<accession>A0A5C6YXU4</accession>
<dbReference type="Proteomes" id="UP000321497">
    <property type="component" value="Unassembled WGS sequence"/>
</dbReference>
<evidence type="ECO:0000259" key="3">
    <source>
        <dbReference type="PROSITE" id="PS51829"/>
    </source>
</evidence>
<comment type="caution">
    <text evidence="4">The sequence shown here is derived from an EMBL/GenBank/DDBJ whole genome shotgun (WGS) entry which is preliminary data.</text>
</comment>
<feature type="domain" description="P/Homo B" evidence="3">
    <location>
        <begin position="119"/>
        <end position="288"/>
    </location>
</feature>
<dbReference type="InterPro" id="IPR002884">
    <property type="entry name" value="P_dom"/>
</dbReference>
<dbReference type="PROSITE" id="PS51829">
    <property type="entry name" value="P_HOMO_B"/>
    <property type="match status" value="1"/>
</dbReference>
<dbReference type="InterPro" id="IPR008979">
    <property type="entry name" value="Galactose-bd-like_sf"/>
</dbReference>
<evidence type="ECO:0000313" key="5">
    <source>
        <dbReference type="Proteomes" id="UP000321497"/>
    </source>
</evidence>
<reference evidence="4 5" key="1">
    <citation type="submission" date="2019-08" db="EMBL/GenBank/DDBJ databases">
        <title>Genome of Aequorivita antarctica SW49 (type strain).</title>
        <authorList>
            <person name="Bowman J.P."/>
        </authorList>
    </citation>
    <scope>NUCLEOTIDE SEQUENCE [LARGE SCALE GENOMIC DNA]</scope>
    <source>
        <strain evidence="4 5">SW49</strain>
    </source>
</reference>
<dbReference type="Pfam" id="PF01483">
    <property type="entry name" value="P_proprotein"/>
    <property type="match status" value="1"/>
</dbReference>